<feature type="region of interest" description="Disordered" evidence="6">
    <location>
        <begin position="676"/>
        <end position="724"/>
    </location>
</feature>
<dbReference type="PROSITE" id="PS01033">
    <property type="entry name" value="GLOBIN"/>
    <property type="match status" value="1"/>
</dbReference>
<protein>
    <recommendedName>
        <fullName evidence="2">nitric oxide dioxygenase</fullName>
        <ecNumber evidence="2">1.14.12.17</ecNumber>
    </recommendedName>
</protein>
<dbReference type="InterPro" id="IPR000971">
    <property type="entry name" value="Globin"/>
</dbReference>
<dbReference type="PANTHER" id="PTHR47354:SF5">
    <property type="entry name" value="PROTEIN RFBI"/>
    <property type="match status" value="1"/>
</dbReference>
<keyword evidence="3" id="KW-0520">NAD</keyword>
<dbReference type="AlphaFoldDB" id="A0A485KC22"/>
<evidence type="ECO:0000313" key="9">
    <source>
        <dbReference type="EMBL" id="KAF0714136.1"/>
    </source>
</evidence>
<dbReference type="SUPFAM" id="SSF52343">
    <property type="entry name" value="Ferredoxin reductase-like, C-terminal NADP-linked domain"/>
    <property type="match status" value="2"/>
</dbReference>
<dbReference type="Gene3D" id="1.10.490.10">
    <property type="entry name" value="Globins"/>
    <property type="match status" value="1"/>
</dbReference>
<dbReference type="CDD" id="cd00322">
    <property type="entry name" value="FNR_like"/>
    <property type="match status" value="1"/>
</dbReference>
<dbReference type="SUPFAM" id="SSF63380">
    <property type="entry name" value="Riboflavin synthase domain-like"/>
    <property type="match status" value="2"/>
</dbReference>
<dbReference type="InterPro" id="IPR009050">
    <property type="entry name" value="Globin-like_sf"/>
</dbReference>
<evidence type="ECO:0000256" key="3">
    <source>
        <dbReference type="ARBA" id="ARBA00023027"/>
    </source>
</evidence>
<dbReference type="GO" id="GO:0020037">
    <property type="term" value="F:heme binding"/>
    <property type="evidence" value="ECO:0007669"/>
    <property type="project" value="InterPro"/>
</dbReference>
<reference evidence="9" key="2">
    <citation type="submission" date="2019-06" db="EMBL/GenBank/DDBJ databases">
        <title>Genomics analysis of Aphanomyces spp. identifies a new class of oomycete effector associated with host adaptation.</title>
        <authorList>
            <person name="Gaulin E."/>
        </authorList>
    </citation>
    <scope>NUCLEOTIDE SEQUENCE</scope>
    <source>
        <strain evidence="9">CBS 578.67</strain>
    </source>
</reference>
<dbReference type="InterPro" id="IPR017938">
    <property type="entry name" value="Riboflavin_synthase-like_b-brl"/>
</dbReference>
<comment type="similarity">
    <text evidence="1">In the C-terminal section; belongs to the flavoprotein pyridine nucleotide cytochrome reductase family.</text>
</comment>
<feature type="domain" description="Globin" evidence="7">
    <location>
        <begin position="45"/>
        <end position="190"/>
    </location>
</feature>
<dbReference type="Proteomes" id="UP000332933">
    <property type="component" value="Unassembled WGS sequence"/>
</dbReference>
<dbReference type="InterPro" id="IPR017927">
    <property type="entry name" value="FAD-bd_FR_type"/>
</dbReference>
<evidence type="ECO:0000256" key="2">
    <source>
        <dbReference type="ARBA" id="ARBA00012229"/>
    </source>
</evidence>
<evidence type="ECO:0000256" key="5">
    <source>
        <dbReference type="ARBA" id="ARBA00049433"/>
    </source>
</evidence>
<dbReference type="EMBL" id="CAADRA010000858">
    <property type="protein sequence ID" value="VFT81158.1"/>
    <property type="molecule type" value="Genomic_DNA"/>
</dbReference>
<name>A0A485KC22_9STRA</name>
<reference evidence="10 11" key="1">
    <citation type="submission" date="2019-03" db="EMBL/GenBank/DDBJ databases">
        <authorList>
            <person name="Gaulin E."/>
            <person name="Dumas B."/>
        </authorList>
    </citation>
    <scope>NUCLEOTIDE SEQUENCE [LARGE SCALE GENOMIC DNA]</scope>
    <source>
        <strain evidence="10">CBS 568.67</strain>
    </source>
</reference>
<dbReference type="InterPro" id="IPR039261">
    <property type="entry name" value="FNR_nucleotide-bd"/>
</dbReference>
<evidence type="ECO:0000256" key="1">
    <source>
        <dbReference type="ARBA" id="ARBA00006401"/>
    </source>
</evidence>
<dbReference type="EMBL" id="VJMH01000858">
    <property type="protein sequence ID" value="KAF0714136.1"/>
    <property type="molecule type" value="Genomic_DNA"/>
</dbReference>
<evidence type="ECO:0000313" key="11">
    <source>
        <dbReference type="Proteomes" id="UP000332933"/>
    </source>
</evidence>
<feature type="compositionally biased region" description="Basic and acidic residues" evidence="6">
    <location>
        <begin position="782"/>
        <end position="792"/>
    </location>
</feature>
<dbReference type="PROSITE" id="PS51384">
    <property type="entry name" value="FAD_FR"/>
    <property type="match status" value="2"/>
</dbReference>
<dbReference type="SUPFAM" id="SSF46458">
    <property type="entry name" value="Globin-like"/>
    <property type="match status" value="1"/>
</dbReference>
<gene>
    <name evidence="10" type="primary">Aste57867_4023</name>
    <name evidence="9" type="ORF">As57867_004012</name>
    <name evidence="10" type="ORF">ASTE57867_4023</name>
</gene>
<comment type="catalytic activity">
    <reaction evidence="4">
        <text>2 nitric oxide + NADH + 2 O2 = 2 nitrate + NAD(+) + H(+)</text>
        <dbReference type="Rhea" id="RHEA:19469"/>
        <dbReference type="ChEBI" id="CHEBI:15378"/>
        <dbReference type="ChEBI" id="CHEBI:15379"/>
        <dbReference type="ChEBI" id="CHEBI:16480"/>
        <dbReference type="ChEBI" id="CHEBI:17632"/>
        <dbReference type="ChEBI" id="CHEBI:57540"/>
        <dbReference type="ChEBI" id="CHEBI:57945"/>
        <dbReference type="EC" id="1.14.12.17"/>
    </reaction>
</comment>
<feature type="domain" description="FAD-binding FR-type" evidence="8">
    <location>
        <begin position="451"/>
        <end position="551"/>
    </location>
</feature>
<keyword evidence="11" id="KW-1185">Reference proteome</keyword>
<accession>A0A485KC22</accession>
<dbReference type="GO" id="GO:0008941">
    <property type="term" value="F:nitric oxide dioxygenase NAD(P)H activity"/>
    <property type="evidence" value="ECO:0007669"/>
    <property type="project" value="UniProtKB-EC"/>
</dbReference>
<evidence type="ECO:0000259" key="7">
    <source>
        <dbReference type="PROSITE" id="PS01033"/>
    </source>
</evidence>
<feature type="compositionally biased region" description="Low complexity" evidence="6">
    <location>
        <begin position="765"/>
        <end position="778"/>
    </location>
</feature>
<evidence type="ECO:0000313" key="10">
    <source>
        <dbReference type="EMBL" id="VFT81158.1"/>
    </source>
</evidence>
<proteinExistence type="inferred from homology"/>
<comment type="catalytic activity">
    <reaction evidence="5">
        <text>2 nitric oxide + NADPH + 2 O2 = 2 nitrate + NADP(+) + H(+)</text>
        <dbReference type="Rhea" id="RHEA:19465"/>
        <dbReference type="ChEBI" id="CHEBI:15378"/>
        <dbReference type="ChEBI" id="CHEBI:15379"/>
        <dbReference type="ChEBI" id="CHEBI:16480"/>
        <dbReference type="ChEBI" id="CHEBI:17632"/>
        <dbReference type="ChEBI" id="CHEBI:57783"/>
        <dbReference type="ChEBI" id="CHEBI:58349"/>
        <dbReference type="EC" id="1.14.12.17"/>
    </reaction>
</comment>
<dbReference type="GO" id="GO:0019825">
    <property type="term" value="F:oxygen binding"/>
    <property type="evidence" value="ECO:0007669"/>
    <property type="project" value="InterPro"/>
</dbReference>
<feature type="compositionally biased region" description="Low complexity" evidence="6">
    <location>
        <begin position="696"/>
        <end position="724"/>
    </location>
</feature>
<organism evidence="10 11">
    <name type="scientific">Aphanomyces stellatus</name>
    <dbReference type="NCBI Taxonomy" id="120398"/>
    <lineage>
        <taxon>Eukaryota</taxon>
        <taxon>Sar</taxon>
        <taxon>Stramenopiles</taxon>
        <taxon>Oomycota</taxon>
        <taxon>Saprolegniomycetes</taxon>
        <taxon>Saprolegniales</taxon>
        <taxon>Verrucalvaceae</taxon>
        <taxon>Aphanomyces</taxon>
    </lineage>
</organism>
<dbReference type="PANTHER" id="PTHR47354">
    <property type="entry name" value="NADH OXIDOREDUCTASE HCR"/>
    <property type="match status" value="1"/>
</dbReference>
<feature type="domain" description="FAD-binding FR-type" evidence="8">
    <location>
        <begin position="198"/>
        <end position="297"/>
    </location>
</feature>
<dbReference type="InterPro" id="IPR050415">
    <property type="entry name" value="MRET"/>
</dbReference>
<dbReference type="Pfam" id="PF00042">
    <property type="entry name" value="Globin"/>
    <property type="match status" value="1"/>
</dbReference>
<evidence type="ECO:0000256" key="6">
    <source>
        <dbReference type="SAM" id="MobiDB-lite"/>
    </source>
</evidence>
<dbReference type="Gene3D" id="2.40.30.10">
    <property type="entry name" value="Translation factors"/>
    <property type="match status" value="1"/>
</dbReference>
<sequence>MGGAVSKKGSEVITVSANGEIGLADSFVKYFKAQVPEPFKLDRPTVNRKHEALIKENWGAILKGTSAFDATKHLTPTKFFYNTFYQTLFTTSPPLRSLFRSGMTSQGKALAGMLHTLVTIINGDSFVETVQTIAERHLTYGVSKKHYIDFGIVFLATLETVSGNKWTPLVKEAYLNAYALCLFVMMPIISGDAPVAIPESVPATIVKSVIVGKGIKRLTLKYNFPLRFHPGDAVWLGFPVDSVEVCRHYTIASPCTDGLYELSIVVEDRSPSSHWLCTQPVNTKLKLFWIESDVRLETDVPDALPKNIVFISYGYCCIPFIAMTEGLERVKKQWYGSVTALQCAPTEKELEPYNVGVPTKLWAKIEWDAYKVHYDPFVTVAKLKQIVPDIASAVVYVSGPKDFVSMATRAWAGAGGSKANVTEYSFDNTRGFALSKVALKAQKQSSSTALPLTIPATILKSVAVGKGIKRIKLKYDLPLYFFPGDAVGVGVQVNAVEERRHYTITSFQQEEFELNIVVEDRSPSSHWLCTQPANTKLKLSYFESAVRFDTDLPHILPKNIVFVSYGYGCIPFITMTEGLQRLKSKWRGSIVALQCAPTENELEPFNVGVPTVIWSKIEWDAYKLHYAPFVTVAKLKEIVSDIANATLYLNGPKDFVSMATRAWAGAGGSKANINEYAFTSGGPPQGPAGDAKADAKATPQSQAAPAQAKAAPPAKPQVPAAKPVAAAPGAAKPVADAKAAAPAAAPAAAAKPVDAKVAAKPIEVKAAAPAVASPAKPQAEAKSTKESDDRPVAKTYIC</sequence>
<evidence type="ECO:0000259" key="8">
    <source>
        <dbReference type="PROSITE" id="PS51384"/>
    </source>
</evidence>
<evidence type="ECO:0000256" key="4">
    <source>
        <dbReference type="ARBA" id="ARBA00048649"/>
    </source>
</evidence>
<feature type="region of interest" description="Disordered" evidence="6">
    <location>
        <begin position="765"/>
        <end position="798"/>
    </location>
</feature>
<dbReference type="EC" id="1.14.12.17" evidence="2"/>
<dbReference type="InterPro" id="IPR012292">
    <property type="entry name" value="Globin/Proto"/>
</dbReference>